<dbReference type="GO" id="GO:0006886">
    <property type="term" value="P:intracellular protein transport"/>
    <property type="evidence" value="ECO:0007669"/>
    <property type="project" value="TreeGrafter"/>
</dbReference>
<evidence type="ECO:0000256" key="6">
    <source>
        <dbReference type="SAM" id="Phobius"/>
    </source>
</evidence>
<dbReference type="InterPro" id="IPR000727">
    <property type="entry name" value="T_SNARE_dom"/>
</dbReference>
<dbReference type="Gene3D" id="1.20.5.110">
    <property type="match status" value="1"/>
</dbReference>
<keyword evidence="9" id="KW-1185">Reference proteome</keyword>
<comment type="subcellular location">
    <subcellularLocation>
        <location evidence="1">Membrane</location>
    </subcellularLocation>
</comment>
<feature type="transmembrane region" description="Helical" evidence="6">
    <location>
        <begin position="227"/>
        <end position="250"/>
    </location>
</feature>
<evidence type="ECO:0000256" key="4">
    <source>
        <dbReference type="ARBA" id="ARBA00023136"/>
    </source>
</evidence>
<keyword evidence="6" id="KW-0812">Transmembrane</keyword>
<proteinExistence type="predicted"/>
<dbReference type="AlphaFoldDB" id="A0A6G0ZKN4"/>
<dbReference type="InterPro" id="IPR041875">
    <property type="entry name" value="Syntaxin-8_SNARE"/>
</dbReference>
<keyword evidence="4 6" id="KW-0472">Membrane</keyword>
<evidence type="ECO:0000256" key="2">
    <source>
        <dbReference type="ARBA" id="ARBA00022448"/>
    </source>
</evidence>
<dbReference type="Proteomes" id="UP000478052">
    <property type="component" value="Unassembled WGS sequence"/>
</dbReference>
<dbReference type="OrthoDB" id="428895at2759"/>
<dbReference type="GO" id="GO:0031201">
    <property type="term" value="C:SNARE complex"/>
    <property type="evidence" value="ECO:0007669"/>
    <property type="project" value="TreeGrafter"/>
</dbReference>
<dbReference type="GO" id="GO:0000149">
    <property type="term" value="F:SNARE binding"/>
    <property type="evidence" value="ECO:0007669"/>
    <property type="project" value="TreeGrafter"/>
</dbReference>
<dbReference type="PANTHER" id="PTHR19957:SF124">
    <property type="entry name" value="SYNTAXIN-8"/>
    <property type="match status" value="1"/>
</dbReference>
<evidence type="ECO:0000256" key="1">
    <source>
        <dbReference type="ARBA" id="ARBA00004370"/>
    </source>
</evidence>
<evidence type="ECO:0000313" key="9">
    <source>
        <dbReference type="Proteomes" id="UP000478052"/>
    </source>
</evidence>
<evidence type="ECO:0000256" key="5">
    <source>
        <dbReference type="SAM" id="MobiDB-lite"/>
    </source>
</evidence>
<dbReference type="SMART" id="SM00397">
    <property type="entry name" value="t_SNARE"/>
    <property type="match status" value="1"/>
</dbReference>
<comment type="caution">
    <text evidence="8">The sequence shown here is derived from an EMBL/GenBank/DDBJ whole genome shotgun (WGS) entry which is preliminary data.</text>
</comment>
<protein>
    <submittedName>
        <fullName evidence="8">Syntaxin-8</fullName>
    </submittedName>
</protein>
<evidence type="ECO:0000313" key="8">
    <source>
        <dbReference type="EMBL" id="KAF0771600.1"/>
    </source>
</evidence>
<gene>
    <name evidence="8" type="ORF">FWK35_00006719</name>
</gene>
<dbReference type="InterPro" id="IPR045242">
    <property type="entry name" value="Syntaxin"/>
</dbReference>
<accession>A0A6G0ZKN4</accession>
<dbReference type="GO" id="GO:0048278">
    <property type="term" value="P:vesicle docking"/>
    <property type="evidence" value="ECO:0007669"/>
    <property type="project" value="TreeGrafter"/>
</dbReference>
<reference evidence="8 9" key="1">
    <citation type="submission" date="2019-08" db="EMBL/GenBank/DDBJ databases">
        <title>Whole genome of Aphis craccivora.</title>
        <authorList>
            <person name="Voronova N.V."/>
            <person name="Shulinski R.S."/>
            <person name="Bandarenka Y.V."/>
            <person name="Zhorov D.G."/>
            <person name="Warner D."/>
        </authorList>
    </citation>
    <scope>NUCLEOTIDE SEQUENCE [LARGE SCALE GENOMIC DNA]</scope>
    <source>
        <strain evidence="8">180601</strain>
        <tissue evidence="8">Whole Body</tissue>
    </source>
</reference>
<name>A0A6G0ZKN4_APHCR</name>
<dbReference type="EMBL" id="VUJU01000275">
    <property type="protein sequence ID" value="KAF0771600.1"/>
    <property type="molecule type" value="Genomic_DNA"/>
</dbReference>
<organism evidence="8 9">
    <name type="scientific">Aphis craccivora</name>
    <name type="common">Cowpea aphid</name>
    <dbReference type="NCBI Taxonomy" id="307492"/>
    <lineage>
        <taxon>Eukaryota</taxon>
        <taxon>Metazoa</taxon>
        <taxon>Ecdysozoa</taxon>
        <taxon>Arthropoda</taxon>
        <taxon>Hexapoda</taxon>
        <taxon>Insecta</taxon>
        <taxon>Pterygota</taxon>
        <taxon>Neoptera</taxon>
        <taxon>Paraneoptera</taxon>
        <taxon>Hemiptera</taxon>
        <taxon>Sternorrhyncha</taxon>
        <taxon>Aphidomorpha</taxon>
        <taxon>Aphidoidea</taxon>
        <taxon>Aphididae</taxon>
        <taxon>Aphidini</taxon>
        <taxon>Aphis</taxon>
        <taxon>Aphis</taxon>
    </lineage>
</organism>
<dbReference type="SUPFAM" id="SSF58038">
    <property type="entry name" value="SNARE fusion complex"/>
    <property type="match status" value="1"/>
</dbReference>
<dbReference type="GO" id="GO:0005484">
    <property type="term" value="F:SNAP receptor activity"/>
    <property type="evidence" value="ECO:0007669"/>
    <property type="project" value="TreeGrafter"/>
</dbReference>
<evidence type="ECO:0000259" key="7">
    <source>
        <dbReference type="PROSITE" id="PS50192"/>
    </source>
</evidence>
<dbReference type="PANTHER" id="PTHR19957">
    <property type="entry name" value="SYNTAXIN"/>
    <property type="match status" value="1"/>
</dbReference>
<feature type="region of interest" description="Disordered" evidence="5">
    <location>
        <begin position="114"/>
        <end position="144"/>
    </location>
</feature>
<feature type="domain" description="T-SNARE coiled-coil homology" evidence="7">
    <location>
        <begin position="156"/>
        <end position="218"/>
    </location>
</feature>
<dbReference type="PROSITE" id="PS50192">
    <property type="entry name" value="T_SNARE"/>
    <property type="match status" value="1"/>
</dbReference>
<keyword evidence="3" id="KW-0175">Coiled coil</keyword>
<dbReference type="GO" id="GO:0012505">
    <property type="term" value="C:endomembrane system"/>
    <property type="evidence" value="ECO:0007669"/>
    <property type="project" value="TreeGrafter"/>
</dbReference>
<dbReference type="GO" id="GO:0006906">
    <property type="term" value="P:vesicle fusion"/>
    <property type="evidence" value="ECO:0007669"/>
    <property type="project" value="TreeGrafter"/>
</dbReference>
<sequence>MYCALFKLIEHESCEKLYREIEGLLNVRELEHKSSEKYVLYSSQVRLRLKQFTDEVQQLSYKLRGLATSKAVTLDEEERRQRMIELLQSRNIILNQRFQNRNNSYSLERQELMRPSTSMVKKTEMPTTGWLDSDDDDNNDDKQPLLNENALKQQQQYLLKEQDDGLNELASIVSRQKNIAITISSEVDLQNELVDDLLVKMDKTTAGIENETKEVVQILKKDSTRGLWVIIILLLIANVVVAFSLFYLHYLI</sequence>
<keyword evidence="6" id="KW-1133">Transmembrane helix</keyword>
<dbReference type="CDD" id="cd15852">
    <property type="entry name" value="SNARE_Syntaxin8"/>
    <property type="match status" value="1"/>
</dbReference>
<evidence type="ECO:0000256" key="3">
    <source>
        <dbReference type="ARBA" id="ARBA00023054"/>
    </source>
</evidence>
<keyword evidence="2" id="KW-0813">Transport</keyword>